<dbReference type="EMBL" id="RQXT01000020">
    <property type="protein sequence ID" value="RRI00101.1"/>
    <property type="molecule type" value="Genomic_DNA"/>
</dbReference>
<sequence length="316" mass="34638">MALVAMTTPIVLPWPLQSLLEAITRAVLQPGDRPHIDFSRPIGEAGLISPDSVSWRVFKNPLSLFIGGVTAVIMELAEPRVRTGVWEHTSFRLNPIRRLHSTGLAAMVTIYGSRTTAEAMIARVRRIHDRVAGVTSSGETYCANDPDLLNWVQGTAAYGFVQAYHTYVRQLSASERDRCYTEGVPAARLFGATGAPGSEAELEALFHATAGRLERSAIVLEFLAIMRSAPILPLPLRPAQLLLVAAAVDLVPDWMQALLGLTRHGLHRWEAEAVRQAGALADRLVMETNPPVQACRRMRLPADYLYVHRSAVGARP</sequence>
<comment type="caution">
    <text evidence="2">The sequence shown here is derived from an EMBL/GenBank/DDBJ whole genome shotgun (WGS) entry which is preliminary data.</text>
</comment>
<name>A0A3P3FNI3_9HYPH</name>
<organism evidence="2 3">
    <name type="scientific">Mesorhizobium tamadayense</name>
    <dbReference type="NCBI Taxonomy" id="425306"/>
    <lineage>
        <taxon>Bacteria</taxon>
        <taxon>Pseudomonadati</taxon>
        <taxon>Pseudomonadota</taxon>
        <taxon>Alphaproteobacteria</taxon>
        <taxon>Hyphomicrobiales</taxon>
        <taxon>Phyllobacteriaceae</taxon>
        <taxon>Mesorhizobium</taxon>
    </lineage>
</organism>
<evidence type="ECO:0000313" key="2">
    <source>
        <dbReference type="EMBL" id="RRI00101.1"/>
    </source>
</evidence>
<keyword evidence="3" id="KW-1185">Reference proteome</keyword>
<dbReference type="PANTHER" id="PTHR36151">
    <property type="entry name" value="BLR2777 PROTEIN"/>
    <property type="match status" value="1"/>
</dbReference>
<dbReference type="Proteomes" id="UP000273786">
    <property type="component" value="Unassembled WGS sequence"/>
</dbReference>
<accession>A0A3P3FNI3</accession>
<evidence type="ECO:0000313" key="3">
    <source>
        <dbReference type="Proteomes" id="UP000273786"/>
    </source>
</evidence>
<dbReference type="GO" id="GO:0016491">
    <property type="term" value="F:oxidoreductase activity"/>
    <property type="evidence" value="ECO:0007669"/>
    <property type="project" value="InterPro"/>
</dbReference>
<feature type="domain" description="ER-bound oxygenase mpaB/mpaB'/Rubber oxygenase catalytic" evidence="1">
    <location>
        <begin position="55"/>
        <end position="277"/>
    </location>
</feature>
<dbReference type="Pfam" id="PF09995">
    <property type="entry name" value="MPAB_Lcp_cat"/>
    <property type="match status" value="1"/>
</dbReference>
<proteinExistence type="predicted"/>
<dbReference type="AlphaFoldDB" id="A0A3P3FNI3"/>
<protein>
    <submittedName>
        <fullName evidence="2">DUF2236 domain-containing protein</fullName>
    </submittedName>
</protein>
<dbReference type="OrthoDB" id="108890at2"/>
<evidence type="ECO:0000259" key="1">
    <source>
        <dbReference type="Pfam" id="PF09995"/>
    </source>
</evidence>
<dbReference type="InterPro" id="IPR018713">
    <property type="entry name" value="MPAB/Lcp_cat_dom"/>
</dbReference>
<dbReference type="PANTHER" id="PTHR36151:SF3">
    <property type="entry name" value="ER-BOUND OXYGENASE MPAB_MPAB'_RUBBER OXYGENASE CATALYTIC DOMAIN-CONTAINING PROTEIN"/>
    <property type="match status" value="1"/>
</dbReference>
<gene>
    <name evidence="2" type="ORF">EH240_17320</name>
</gene>
<reference evidence="2 3" key="1">
    <citation type="submission" date="2018-11" db="EMBL/GenBank/DDBJ databases">
        <title>the genome of Mesorhizobium tamadayense DSM 28320.</title>
        <authorList>
            <person name="Gao J."/>
        </authorList>
    </citation>
    <scope>NUCLEOTIDE SEQUENCE [LARGE SCALE GENOMIC DNA]</scope>
    <source>
        <strain evidence="2 3">DSM 28320</strain>
    </source>
</reference>